<dbReference type="EMBL" id="JAUHQB010000001">
    <property type="protein sequence ID" value="MDN4482400.1"/>
    <property type="molecule type" value="Genomic_DNA"/>
</dbReference>
<comment type="similarity">
    <text evidence="1">Belongs to the bacterial solute-binding protein ModA family.</text>
</comment>
<dbReference type="RefSeq" id="WP_301159530.1">
    <property type="nucleotide sequence ID" value="NZ_JAUHQB010000001.1"/>
</dbReference>
<evidence type="ECO:0000256" key="3">
    <source>
        <dbReference type="ARBA" id="ARBA00022729"/>
    </source>
</evidence>
<dbReference type="PANTHER" id="PTHR30632:SF0">
    <property type="entry name" value="SULFATE-BINDING PROTEIN"/>
    <property type="match status" value="1"/>
</dbReference>
<feature type="binding site" evidence="4">
    <location>
        <position position="73"/>
    </location>
    <ligand>
        <name>molybdate</name>
        <dbReference type="ChEBI" id="CHEBI:36264"/>
    </ligand>
</feature>
<accession>A0AB35MF93</accession>
<evidence type="ECO:0000256" key="1">
    <source>
        <dbReference type="ARBA" id="ARBA00009175"/>
    </source>
</evidence>
<dbReference type="GO" id="GO:0015689">
    <property type="term" value="P:molybdate ion transport"/>
    <property type="evidence" value="ECO:0007669"/>
    <property type="project" value="InterPro"/>
</dbReference>
<evidence type="ECO:0000313" key="6">
    <source>
        <dbReference type="Proteomes" id="UP001172756"/>
    </source>
</evidence>
<dbReference type="InterPro" id="IPR005950">
    <property type="entry name" value="ModA"/>
</dbReference>
<dbReference type="PANTHER" id="PTHR30632">
    <property type="entry name" value="MOLYBDATE-BINDING PERIPLASMIC PROTEIN"/>
    <property type="match status" value="1"/>
</dbReference>
<feature type="binding site" evidence="4">
    <location>
        <position position="193"/>
    </location>
    <ligand>
        <name>molybdate</name>
        <dbReference type="ChEBI" id="CHEBI:36264"/>
    </ligand>
</feature>
<evidence type="ECO:0000256" key="2">
    <source>
        <dbReference type="ARBA" id="ARBA00022723"/>
    </source>
</evidence>
<dbReference type="PIRSF" id="PIRSF004846">
    <property type="entry name" value="ModA"/>
    <property type="match status" value="1"/>
</dbReference>
<dbReference type="GO" id="GO:0046872">
    <property type="term" value="F:metal ion binding"/>
    <property type="evidence" value="ECO:0007669"/>
    <property type="project" value="UniProtKB-KW"/>
</dbReference>
<keyword evidence="4" id="KW-0500">Molybdenum</keyword>
<dbReference type="Pfam" id="PF13531">
    <property type="entry name" value="SBP_bac_11"/>
    <property type="match status" value="1"/>
</dbReference>
<evidence type="ECO:0000256" key="4">
    <source>
        <dbReference type="PIRSR" id="PIRSR004846-1"/>
    </source>
</evidence>
<keyword evidence="2 4" id="KW-0479">Metal-binding</keyword>
<dbReference type="GO" id="GO:0030973">
    <property type="term" value="F:molybdate ion binding"/>
    <property type="evidence" value="ECO:0007669"/>
    <property type="project" value="TreeGrafter"/>
</dbReference>
<feature type="binding site" evidence="4">
    <location>
        <position position="45"/>
    </location>
    <ligand>
        <name>molybdate</name>
        <dbReference type="ChEBI" id="CHEBI:36264"/>
    </ligand>
</feature>
<dbReference type="InterPro" id="IPR050682">
    <property type="entry name" value="ModA/WtpA"/>
</dbReference>
<proteinExistence type="inferred from homology"/>
<reference evidence="5 6" key="1">
    <citation type="submission" date="2023-06" db="EMBL/GenBank/DDBJ databases">
        <title>SYSU T0a273.</title>
        <authorList>
            <person name="Gao L."/>
            <person name="Fang B.-Z."/>
            <person name="Li W.-J."/>
        </authorList>
    </citation>
    <scope>NUCLEOTIDE SEQUENCE [LARGE SCALE GENOMIC DNA]</scope>
    <source>
        <strain evidence="5 6">SYSU T0a273</strain>
    </source>
</reference>
<name>A0AB35MF93_9MICO</name>
<protein>
    <submittedName>
        <fullName evidence="5">Molybdate ABC transporter substrate-binding protein</fullName>
    </submittedName>
</protein>
<dbReference type="Proteomes" id="UP001172756">
    <property type="component" value="Unassembled WGS sequence"/>
</dbReference>
<evidence type="ECO:0000313" key="5">
    <source>
        <dbReference type="EMBL" id="MDN4482400.1"/>
    </source>
</evidence>
<comment type="caution">
    <text evidence="5">The sequence shown here is derived from an EMBL/GenBank/DDBJ whole genome shotgun (WGS) entry which is preliminary data.</text>
</comment>
<sequence>MRRVAGIGVLVLLVATVGAVLAGSLVNRGEVGPAHDGITVFAAASLTDVVEQVVAEIHTDLPWADITVAYGGSSDLAAQILEGAPATVFLSADEAQGDAVADGLGLDDPTAFATNTLTIAVPEGNPAAVEGLADLTRGDVTSVICAPQVPCGAATAELASLEGLALSPASEEQSVTDVLSKVAAGQADAGVVYVTDVARATGVEAVPIAGAERVVNTYVAVAIPGDHDPSLAERFWDDLMGTPGRAILADAGFGLP</sequence>
<dbReference type="SUPFAM" id="SSF53850">
    <property type="entry name" value="Periplasmic binding protein-like II"/>
    <property type="match status" value="1"/>
</dbReference>
<organism evidence="5 6">
    <name type="scientific">Demequina lignilytica</name>
    <dbReference type="NCBI Taxonomy" id="3051663"/>
    <lineage>
        <taxon>Bacteria</taxon>
        <taxon>Bacillati</taxon>
        <taxon>Actinomycetota</taxon>
        <taxon>Actinomycetes</taxon>
        <taxon>Micrococcales</taxon>
        <taxon>Demequinaceae</taxon>
        <taxon>Demequina</taxon>
    </lineage>
</organism>
<dbReference type="NCBIfam" id="TIGR01256">
    <property type="entry name" value="modA"/>
    <property type="match status" value="1"/>
</dbReference>
<gene>
    <name evidence="5" type="primary">modA</name>
    <name evidence="5" type="ORF">QQ002_02465</name>
</gene>
<dbReference type="AlphaFoldDB" id="A0AB35MF93"/>
<keyword evidence="3" id="KW-0732">Signal</keyword>
<dbReference type="Gene3D" id="3.40.190.10">
    <property type="entry name" value="Periplasmic binding protein-like II"/>
    <property type="match status" value="2"/>
</dbReference>
<feature type="binding site" evidence="4">
    <location>
        <position position="175"/>
    </location>
    <ligand>
        <name>molybdate</name>
        <dbReference type="ChEBI" id="CHEBI:36264"/>
    </ligand>
</feature>